<accession>A0A238YQ10</accession>
<dbReference type="OrthoDB" id="7874397at2"/>
<sequence>MNADHHKRGGASVGVLTRMEPWEAELIMNLRLWCQGPDGQAQVWNSYATGLPQETAQKELRAFEGLIQLIVTRCHRPLVRHDLHCACVGSDEGIFAHLVATASDGYMEDAALIATLLISAKEAENAAVLAARVGATVRMMSAQSAPSPEISQPANVIRLH</sequence>
<dbReference type="EMBL" id="FZNN01000019">
    <property type="protein sequence ID" value="SNR73356.1"/>
    <property type="molecule type" value="Genomic_DNA"/>
</dbReference>
<gene>
    <name evidence="1" type="ORF">SAMN06265370_11940</name>
</gene>
<dbReference type="Proteomes" id="UP000198417">
    <property type="component" value="Unassembled WGS sequence"/>
</dbReference>
<proteinExistence type="predicted"/>
<organism evidence="1 2">
    <name type="scientific">Puniceibacterium sediminis</name>
    <dbReference type="NCBI Taxonomy" id="1608407"/>
    <lineage>
        <taxon>Bacteria</taxon>
        <taxon>Pseudomonadati</taxon>
        <taxon>Pseudomonadota</taxon>
        <taxon>Alphaproteobacteria</taxon>
        <taxon>Rhodobacterales</taxon>
        <taxon>Paracoccaceae</taxon>
        <taxon>Puniceibacterium</taxon>
    </lineage>
</organism>
<reference evidence="1 2" key="1">
    <citation type="submission" date="2017-06" db="EMBL/GenBank/DDBJ databases">
        <authorList>
            <person name="Kim H.J."/>
            <person name="Triplett B.A."/>
        </authorList>
    </citation>
    <scope>NUCLEOTIDE SEQUENCE [LARGE SCALE GENOMIC DNA]</scope>
    <source>
        <strain evidence="1 2">DSM 29052</strain>
    </source>
</reference>
<evidence type="ECO:0000313" key="2">
    <source>
        <dbReference type="Proteomes" id="UP000198417"/>
    </source>
</evidence>
<protein>
    <submittedName>
        <fullName evidence="1">Uncharacterized protein</fullName>
    </submittedName>
</protein>
<dbReference type="AlphaFoldDB" id="A0A238YQ10"/>
<keyword evidence="2" id="KW-1185">Reference proteome</keyword>
<name>A0A238YQ10_9RHOB</name>
<evidence type="ECO:0000313" key="1">
    <source>
        <dbReference type="EMBL" id="SNR73356.1"/>
    </source>
</evidence>